<dbReference type="PANTHER" id="PTHR10188">
    <property type="entry name" value="L-ASPARAGINASE"/>
    <property type="match status" value="1"/>
</dbReference>
<dbReference type="EMBL" id="JAVRHX010000001">
    <property type="protein sequence ID" value="MDT0594196.1"/>
    <property type="molecule type" value="Genomic_DNA"/>
</dbReference>
<sequence length="355" mass="37572">MKSIVYLSLLISSFMVYAIPPQSESAKLSKDAATIAIAIHGGAGTILKENIRDEQEQAIKSALKQALELGYKELKAGKDGSSAVIAALVYLENSPLFNAGVGAVYTYDEQHELDASIMHGKDKQAGAIAGVRNIKNPIKGALLVMNESPHVMLTGEGAEAFAAKHDLESVENSFFNTEFRKKALDRAKSKIDELSFSEQNGQSTEATLSDLLPFQDDKYGTVGAVVLDAHGNLVAGTSTGGMTAKRYGRVGDSPIIGAGTFADNHSCAVSATGHGEYFIRHNVAADICARVKYKGDSIQEAANAVIFETLNANAGSGGVIAIDSLGNISMPFNTPGMYRASIDTAGNMTIKIYKD</sequence>
<organism evidence="2 3">
    <name type="scientific">Glaciecola petra</name>
    <dbReference type="NCBI Taxonomy" id="3075602"/>
    <lineage>
        <taxon>Bacteria</taxon>
        <taxon>Pseudomonadati</taxon>
        <taxon>Pseudomonadota</taxon>
        <taxon>Gammaproteobacteria</taxon>
        <taxon>Alteromonadales</taxon>
        <taxon>Alteromonadaceae</taxon>
        <taxon>Glaciecola</taxon>
    </lineage>
</organism>
<gene>
    <name evidence="2" type="ORF">RM552_05000</name>
</gene>
<reference evidence="2 3" key="1">
    <citation type="submission" date="2023-09" db="EMBL/GenBank/DDBJ databases">
        <authorList>
            <person name="Rey-Velasco X."/>
        </authorList>
    </citation>
    <scope>NUCLEOTIDE SEQUENCE [LARGE SCALE GENOMIC DNA]</scope>
    <source>
        <strain evidence="2 3">P117</strain>
    </source>
</reference>
<evidence type="ECO:0000256" key="1">
    <source>
        <dbReference type="SAM" id="SignalP"/>
    </source>
</evidence>
<dbReference type="Gene3D" id="3.60.20.30">
    <property type="entry name" value="(Glycosyl)asparaginase"/>
    <property type="match status" value="1"/>
</dbReference>
<accession>A0ABU2ZNJ1</accession>
<feature type="chain" id="PRO_5046785799" evidence="1">
    <location>
        <begin position="19"/>
        <end position="355"/>
    </location>
</feature>
<dbReference type="SUPFAM" id="SSF56235">
    <property type="entry name" value="N-terminal nucleophile aminohydrolases (Ntn hydrolases)"/>
    <property type="match status" value="1"/>
</dbReference>
<comment type="caution">
    <text evidence="2">The sequence shown here is derived from an EMBL/GenBank/DDBJ whole genome shotgun (WGS) entry which is preliminary data.</text>
</comment>
<proteinExistence type="predicted"/>
<keyword evidence="1" id="KW-0732">Signal</keyword>
<keyword evidence="3" id="KW-1185">Reference proteome</keyword>
<name>A0ABU2ZNJ1_9ALTE</name>
<feature type="signal peptide" evidence="1">
    <location>
        <begin position="1"/>
        <end position="18"/>
    </location>
</feature>
<dbReference type="CDD" id="cd04701">
    <property type="entry name" value="Asparaginase_2"/>
    <property type="match status" value="1"/>
</dbReference>
<evidence type="ECO:0000313" key="3">
    <source>
        <dbReference type="Proteomes" id="UP001253545"/>
    </source>
</evidence>
<dbReference type="InterPro" id="IPR029055">
    <property type="entry name" value="Ntn_hydrolases_N"/>
</dbReference>
<dbReference type="PANTHER" id="PTHR10188:SF6">
    <property type="entry name" value="N(4)-(BETA-N-ACETYLGLUCOSAMINYL)-L-ASPARAGINASE"/>
    <property type="match status" value="1"/>
</dbReference>
<protein>
    <submittedName>
        <fullName evidence="2">Isoaspartyl peptidase/L-asparaginase</fullName>
    </submittedName>
</protein>
<dbReference type="Proteomes" id="UP001253545">
    <property type="component" value="Unassembled WGS sequence"/>
</dbReference>
<dbReference type="Pfam" id="PF01112">
    <property type="entry name" value="Asparaginase_2"/>
    <property type="match status" value="1"/>
</dbReference>
<dbReference type="RefSeq" id="WP_311367677.1">
    <property type="nucleotide sequence ID" value="NZ_JAVRHX010000001.1"/>
</dbReference>
<dbReference type="InterPro" id="IPR000246">
    <property type="entry name" value="Peptidase_T2"/>
</dbReference>
<evidence type="ECO:0000313" key="2">
    <source>
        <dbReference type="EMBL" id="MDT0594196.1"/>
    </source>
</evidence>